<proteinExistence type="predicted"/>
<dbReference type="EMBL" id="BMGL01000008">
    <property type="protein sequence ID" value="GGE15510.1"/>
    <property type="molecule type" value="Genomic_DNA"/>
</dbReference>
<sequence>MAIEQSDEEFNTLVHIQFFDGLYYDSIRNQLYDLEKTPIDTLENILRENIFQIKASKISGNLNQGFDIFTTVEAHLARMNAKAIPICDVFINCTHQI</sequence>
<organism evidence="1 2">
    <name type="scientific">Psychroflexus salis</name>
    <dbReference type="NCBI Taxonomy" id="1526574"/>
    <lineage>
        <taxon>Bacteria</taxon>
        <taxon>Pseudomonadati</taxon>
        <taxon>Bacteroidota</taxon>
        <taxon>Flavobacteriia</taxon>
        <taxon>Flavobacteriales</taxon>
        <taxon>Flavobacteriaceae</taxon>
        <taxon>Psychroflexus</taxon>
    </lineage>
</organism>
<protein>
    <submittedName>
        <fullName evidence="1">Uncharacterized protein</fullName>
    </submittedName>
</protein>
<dbReference type="AlphaFoldDB" id="A0A916ZV79"/>
<gene>
    <name evidence="1" type="ORF">GCM10010831_16040</name>
</gene>
<reference evidence="1 2" key="1">
    <citation type="journal article" date="2014" name="Int. J. Syst. Evol. Microbiol.">
        <title>Complete genome sequence of Corynebacterium casei LMG S-19264T (=DSM 44701T), isolated from a smear-ripened cheese.</title>
        <authorList>
            <consortium name="US DOE Joint Genome Institute (JGI-PGF)"/>
            <person name="Walter F."/>
            <person name="Albersmeier A."/>
            <person name="Kalinowski J."/>
            <person name="Ruckert C."/>
        </authorList>
    </citation>
    <scope>NUCLEOTIDE SEQUENCE [LARGE SCALE GENOMIC DNA]</scope>
    <source>
        <strain evidence="1 2">CGMCC 1.12925</strain>
    </source>
</reference>
<accession>A0A916ZV79</accession>
<dbReference type="RefSeq" id="WP_188406307.1">
    <property type="nucleotide sequence ID" value="NZ_BMGL01000008.1"/>
</dbReference>
<keyword evidence="2" id="KW-1185">Reference proteome</keyword>
<comment type="caution">
    <text evidence="1">The sequence shown here is derived from an EMBL/GenBank/DDBJ whole genome shotgun (WGS) entry which is preliminary data.</text>
</comment>
<dbReference type="Proteomes" id="UP000599688">
    <property type="component" value="Unassembled WGS sequence"/>
</dbReference>
<evidence type="ECO:0000313" key="1">
    <source>
        <dbReference type="EMBL" id="GGE15510.1"/>
    </source>
</evidence>
<evidence type="ECO:0000313" key="2">
    <source>
        <dbReference type="Proteomes" id="UP000599688"/>
    </source>
</evidence>
<name>A0A916ZV79_9FLAO</name>